<reference evidence="3" key="1">
    <citation type="submission" date="2021-11" db="EMBL/GenBank/DDBJ databases">
        <title>Genome sequence.</title>
        <authorList>
            <person name="Sun Q."/>
        </authorList>
    </citation>
    <scope>NUCLEOTIDE SEQUENCE</scope>
    <source>
        <strain evidence="3">JC732</strain>
    </source>
</reference>
<organism evidence="3 4">
    <name type="scientific">Blastopirellula sediminis</name>
    <dbReference type="NCBI Taxonomy" id="2894196"/>
    <lineage>
        <taxon>Bacteria</taxon>
        <taxon>Pseudomonadati</taxon>
        <taxon>Planctomycetota</taxon>
        <taxon>Planctomycetia</taxon>
        <taxon>Pirellulales</taxon>
        <taxon>Pirellulaceae</taxon>
        <taxon>Blastopirellula</taxon>
    </lineage>
</organism>
<dbReference type="Gene3D" id="3.30.700.10">
    <property type="entry name" value="Glycoprotein, Type 4 Pilin"/>
    <property type="match status" value="1"/>
</dbReference>
<dbReference type="SUPFAM" id="SSF54523">
    <property type="entry name" value="Pili subunits"/>
    <property type="match status" value="1"/>
</dbReference>
<feature type="transmembrane region" description="Helical" evidence="1">
    <location>
        <begin position="12"/>
        <end position="34"/>
    </location>
</feature>
<evidence type="ECO:0000313" key="4">
    <source>
        <dbReference type="Proteomes" id="UP001139103"/>
    </source>
</evidence>
<evidence type="ECO:0000313" key="3">
    <source>
        <dbReference type="EMBL" id="MCC9631081.1"/>
    </source>
</evidence>
<dbReference type="InterPro" id="IPR011453">
    <property type="entry name" value="DUF1559"/>
</dbReference>
<comment type="caution">
    <text evidence="3">The sequence shown here is derived from an EMBL/GenBank/DDBJ whole genome shotgun (WGS) entry which is preliminary data.</text>
</comment>
<evidence type="ECO:0000256" key="1">
    <source>
        <dbReference type="SAM" id="Phobius"/>
    </source>
</evidence>
<dbReference type="AlphaFoldDB" id="A0A9X1MQX0"/>
<dbReference type="EMBL" id="JAJKFT010000010">
    <property type="protein sequence ID" value="MCC9631081.1"/>
    <property type="molecule type" value="Genomic_DNA"/>
</dbReference>
<dbReference type="InterPro" id="IPR045584">
    <property type="entry name" value="Pilin-like"/>
</dbReference>
<dbReference type="InterPro" id="IPR027558">
    <property type="entry name" value="Pre_pil_HX9DG_C"/>
</dbReference>
<accession>A0A9X1MQX0</accession>
<name>A0A9X1MQX0_9BACT</name>
<dbReference type="PANTHER" id="PTHR30093">
    <property type="entry name" value="GENERAL SECRETION PATHWAY PROTEIN G"/>
    <property type="match status" value="1"/>
</dbReference>
<feature type="domain" description="DUF1559" evidence="2">
    <location>
        <begin position="35"/>
        <end position="301"/>
    </location>
</feature>
<gene>
    <name evidence="3" type="ORF">LOC68_22035</name>
</gene>
<keyword evidence="1" id="KW-0812">Transmembrane</keyword>
<sequence>MSQLRTRRMGFTLVELLVVIAIIGVLIALLLPAVQQAREAARRSSCQNNLKQLALACHMYHDTYQFLPFGEAKTVTWKLSVLPFLEQSNLSDQFDWTQSFKSTDNTVNSNLLNGVIISAFNCPSNVKPKNNNNVFGYNPRNHQYHSYVGINGALNESAPSNNADSGKCNSFYGWKCNNGAFMYNEITGFHSFTDGTSNTLLIGEVAGRDLTVANNGDNVYGLFGGWAGSGSGGKFDSNYDYGGGGIVTIQDTPNATCSNRSGFNCDACYLTSVMVNSEHPGGAQFAQVDGSVRFVTDTIDLVQFRRMAMKSDGLVISQQ</sequence>
<dbReference type="Pfam" id="PF07596">
    <property type="entry name" value="SBP_bac_10"/>
    <property type="match status" value="1"/>
</dbReference>
<dbReference type="NCBIfam" id="TIGR04294">
    <property type="entry name" value="pre_pil_HX9DG"/>
    <property type="match status" value="1"/>
</dbReference>
<keyword evidence="4" id="KW-1185">Reference proteome</keyword>
<dbReference type="NCBIfam" id="TIGR02532">
    <property type="entry name" value="IV_pilin_GFxxxE"/>
    <property type="match status" value="1"/>
</dbReference>
<evidence type="ECO:0000259" key="2">
    <source>
        <dbReference type="Pfam" id="PF07596"/>
    </source>
</evidence>
<dbReference type="Pfam" id="PF07963">
    <property type="entry name" value="N_methyl"/>
    <property type="match status" value="1"/>
</dbReference>
<dbReference type="RefSeq" id="WP_230222746.1">
    <property type="nucleotide sequence ID" value="NZ_JAJKFT010000010.1"/>
</dbReference>
<dbReference type="Proteomes" id="UP001139103">
    <property type="component" value="Unassembled WGS sequence"/>
</dbReference>
<dbReference type="InterPro" id="IPR012902">
    <property type="entry name" value="N_methyl_site"/>
</dbReference>
<keyword evidence="1" id="KW-1133">Transmembrane helix</keyword>
<dbReference type="PANTHER" id="PTHR30093:SF2">
    <property type="entry name" value="TYPE II SECRETION SYSTEM PROTEIN H"/>
    <property type="match status" value="1"/>
</dbReference>
<protein>
    <submittedName>
        <fullName evidence="3">DUF1559 domain-containing protein</fullName>
    </submittedName>
</protein>
<proteinExistence type="predicted"/>
<keyword evidence="1" id="KW-0472">Membrane</keyword>